<gene>
    <name evidence="1" type="ORF">BN146_10710</name>
</gene>
<sequence length="41" mass="4629">MAGVKTAEREHTDEYNDIAAKRIARAAGLDRDQDRDRQALT</sequence>
<dbReference type="Proteomes" id="UP000009325">
    <property type="component" value="Unassembled WGS sequence"/>
</dbReference>
<comment type="caution">
    <text evidence="1">The sequence shown here is derived from an EMBL/GenBank/DDBJ whole genome shotgun (WGS) entry which is preliminary data.</text>
</comment>
<reference evidence="1 2" key="1">
    <citation type="submission" date="2012-08" db="EMBL/GenBank/DDBJ databases">
        <title>Draft Genome Sequences of Lactobacillus equicursoris CIP 110162T, isolated from thoroughbred racehorse feces and Lactobacillus sp. CRBIP 24.137 isolated from urine of human.</title>
        <authorList>
            <person name="Cousin S."/>
            <person name="Loux V."/>
            <person name="Ma L."/>
            <person name="Creno S."/>
            <person name="Clermont D."/>
            <person name="Bizet C."/>
            <person name="Bouchier C."/>
        </authorList>
    </citation>
    <scope>NUCLEOTIDE SEQUENCE [LARGE SCALE GENOMIC DNA]</scope>
    <source>
        <strain evidence="1 2">66c</strain>
    </source>
</reference>
<accession>K0NHC6</accession>
<evidence type="ECO:0000313" key="2">
    <source>
        <dbReference type="Proteomes" id="UP000009325"/>
    </source>
</evidence>
<evidence type="ECO:0000313" key="1">
    <source>
        <dbReference type="EMBL" id="CCK84667.1"/>
    </source>
</evidence>
<organism evidence="1 2">
    <name type="scientific">Lactobacillus equicursoris 66c</name>
    <dbReference type="NCBI Taxonomy" id="872326"/>
    <lineage>
        <taxon>Bacteria</taxon>
        <taxon>Bacillati</taxon>
        <taxon>Bacillota</taxon>
        <taxon>Bacilli</taxon>
        <taxon>Lactobacillales</taxon>
        <taxon>Lactobacillaceae</taxon>
        <taxon>Lactobacillus</taxon>
    </lineage>
</organism>
<dbReference type="AlphaFoldDB" id="K0NHC6"/>
<dbReference type="EMBL" id="CALZ01000160">
    <property type="protein sequence ID" value="CCK84667.1"/>
    <property type="molecule type" value="Genomic_DNA"/>
</dbReference>
<proteinExistence type="predicted"/>
<protein>
    <submittedName>
        <fullName evidence="1">Uncharacterized protein</fullName>
    </submittedName>
</protein>
<name>K0NHC6_9LACO</name>